<sequence>MLPKRSFILGYRQITIESDHSGQYTTHIGIENRYSLGETKCGNRSCGGATDSWQLRQEFCRRRKNPAVLRNNQLRAAMQISRTTVITQAAPEAQHLVLRSAGKCAHIRESFQKTCVVTQHGAHLGLLQHDF</sequence>
<protein>
    <submittedName>
        <fullName evidence="1">Uncharacterized protein</fullName>
    </submittedName>
</protein>
<evidence type="ECO:0000313" key="1">
    <source>
        <dbReference type="EMBL" id="KJA09908.1"/>
    </source>
</evidence>
<evidence type="ECO:0000313" key="2">
    <source>
        <dbReference type="Proteomes" id="UP000032566"/>
    </source>
</evidence>
<organism evidence="1 2">
    <name type="scientific">Acidovorax temperans</name>
    <dbReference type="NCBI Taxonomy" id="80878"/>
    <lineage>
        <taxon>Bacteria</taxon>
        <taxon>Pseudomonadati</taxon>
        <taxon>Pseudomonadota</taxon>
        <taxon>Betaproteobacteria</taxon>
        <taxon>Burkholderiales</taxon>
        <taxon>Comamonadaceae</taxon>
        <taxon>Acidovorax</taxon>
    </lineage>
</organism>
<comment type="caution">
    <text evidence="1">The sequence shown here is derived from an EMBL/GenBank/DDBJ whole genome shotgun (WGS) entry which is preliminary data.</text>
</comment>
<accession>A0A0D7K9R2</accession>
<gene>
    <name evidence="1" type="ORF">RP29_13955</name>
</gene>
<dbReference type="AlphaFoldDB" id="A0A0D7K9R2"/>
<name>A0A0D7K9R2_9BURK</name>
<keyword evidence="2" id="KW-1185">Reference proteome</keyword>
<proteinExistence type="predicted"/>
<dbReference type="Proteomes" id="UP000032566">
    <property type="component" value="Unassembled WGS sequence"/>
</dbReference>
<dbReference type="EMBL" id="JXYQ01000046">
    <property type="protein sequence ID" value="KJA09908.1"/>
    <property type="molecule type" value="Genomic_DNA"/>
</dbReference>
<reference evidence="1 2" key="1">
    <citation type="submission" date="2014-12" db="EMBL/GenBank/DDBJ databases">
        <title>Isolation of bacteria from lake water.</title>
        <authorList>
            <person name="Sheng K.-Y."/>
            <person name="Chin P.-S."/>
            <person name="Chan K.-G."/>
            <person name="Tan G.S."/>
        </authorList>
    </citation>
    <scope>NUCLEOTIDE SEQUENCE [LARGE SCALE GENOMIC DNA]</scope>
    <source>
        <strain evidence="1 2">KY4</strain>
    </source>
</reference>